<dbReference type="AlphaFoldDB" id="A9DAL0"/>
<dbReference type="EMBL" id="ABIA03000002">
    <property type="protein sequence ID" value="EDQ32590.1"/>
    <property type="molecule type" value="Genomic_DNA"/>
</dbReference>
<dbReference type="OrthoDB" id="8446614at2"/>
<dbReference type="eggNOG" id="ENOG5031W17">
    <property type="taxonomic scope" value="Bacteria"/>
</dbReference>
<sequence length="183" mass="18677">MLRSIPVLLGAVLIAGCTGANPGAILNPGGSDGQPAIDAATNAAVVQGTCPKVELREGTAIYRSYVKGGDGDPTKVIHQGSIADTTRQCRINGDQMVATVVASGRLVAGPAGKSGQIDVPIRVAVLDGENLIYSELIKHPVILPEGQPTTQFVFTNSAVTFPASSAGTAKILVGFDPGPYDTP</sequence>
<evidence type="ECO:0008006" key="4">
    <source>
        <dbReference type="Google" id="ProtNLM"/>
    </source>
</evidence>
<accession>A9DAL0</accession>
<comment type="caution">
    <text evidence="2">The sequence shown here is derived from an EMBL/GenBank/DDBJ whole genome shotgun (WGS) entry which is preliminary data.</text>
</comment>
<gene>
    <name evidence="2" type="ORF">HPDFL43_03566</name>
</gene>
<name>A9DAL0_HOEPD</name>
<keyword evidence="1" id="KW-0732">Signal</keyword>
<keyword evidence="3" id="KW-1185">Reference proteome</keyword>
<dbReference type="PROSITE" id="PS51257">
    <property type="entry name" value="PROKAR_LIPOPROTEIN"/>
    <property type="match status" value="1"/>
</dbReference>
<evidence type="ECO:0000313" key="2">
    <source>
        <dbReference type="EMBL" id="EDQ32590.1"/>
    </source>
</evidence>
<evidence type="ECO:0000256" key="1">
    <source>
        <dbReference type="SAM" id="SignalP"/>
    </source>
</evidence>
<evidence type="ECO:0000313" key="3">
    <source>
        <dbReference type="Proteomes" id="UP000004291"/>
    </source>
</evidence>
<dbReference type="RefSeq" id="WP_007196504.1">
    <property type="nucleotide sequence ID" value="NZ_CM002917.1"/>
</dbReference>
<reference evidence="2 3" key="1">
    <citation type="submission" date="2007-10" db="EMBL/GenBank/DDBJ databases">
        <authorList>
            <person name="Wagner-Dobler I."/>
            <person name="Ferriera S."/>
            <person name="Johnson J."/>
            <person name="Kravitz S."/>
            <person name="Beeson K."/>
            <person name="Sutton G."/>
            <person name="Rogers Y.-H."/>
            <person name="Friedman R."/>
            <person name="Frazier M."/>
            <person name="Venter J.C."/>
        </authorList>
    </citation>
    <scope>NUCLEOTIDE SEQUENCE [LARGE SCALE GENOMIC DNA]</scope>
    <source>
        <strain evidence="2 3">DFL-43</strain>
    </source>
</reference>
<feature type="chain" id="PRO_5002736407" description="Lipoprotein" evidence="1">
    <location>
        <begin position="21"/>
        <end position="183"/>
    </location>
</feature>
<reference evidence="2 3" key="2">
    <citation type="submission" date="2012-06" db="EMBL/GenBank/DDBJ databases">
        <authorList>
            <person name="Fiebig A."/>
        </authorList>
    </citation>
    <scope>NUCLEOTIDE SEQUENCE [LARGE SCALE GENOMIC DNA]</scope>
    <source>
        <strain evidence="2 3">DFL-43</strain>
    </source>
</reference>
<proteinExistence type="predicted"/>
<dbReference type="STRING" id="411684.HPDFL43_03566"/>
<feature type="signal peptide" evidence="1">
    <location>
        <begin position="1"/>
        <end position="20"/>
    </location>
</feature>
<protein>
    <recommendedName>
        <fullName evidence="4">Lipoprotein</fullName>
    </recommendedName>
</protein>
<organism evidence="2 3">
    <name type="scientific">Hoeflea phototrophica (strain DSM 17068 / NCIMB 14078 / DFL-43)</name>
    <dbReference type="NCBI Taxonomy" id="411684"/>
    <lineage>
        <taxon>Bacteria</taxon>
        <taxon>Pseudomonadati</taxon>
        <taxon>Pseudomonadota</taxon>
        <taxon>Alphaproteobacteria</taxon>
        <taxon>Hyphomicrobiales</taxon>
        <taxon>Rhizobiaceae</taxon>
        <taxon>Hoeflea</taxon>
    </lineage>
</organism>
<dbReference type="Proteomes" id="UP000004291">
    <property type="component" value="Chromosome"/>
</dbReference>
<dbReference type="HOGENOM" id="CLU_100559_0_0_5"/>